<gene>
    <name evidence="1" type="ORF">N0V91_006431</name>
</gene>
<dbReference type="PANTHER" id="PTHR38790">
    <property type="entry name" value="2EXR DOMAIN-CONTAINING PROTEIN-RELATED"/>
    <property type="match status" value="1"/>
</dbReference>
<dbReference type="OrthoDB" id="5413827at2759"/>
<dbReference type="PANTHER" id="PTHR38790:SF4">
    <property type="entry name" value="2EXR DOMAIN-CONTAINING PROTEIN"/>
    <property type="match status" value="1"/>
</dbReference>
<accession>A0A9W8ZF30</accession>
<comment type="caution">
    <text evidence="1">The sequence shown here is derived from an EMBL/GenBank/DDBJ whole genome shotgun (WGS) entry which is preliminary data.</text>
</comment>
<sequence length="244" mass="27887">MAPNNDEAASPDFAASSQLLDTSFYDRRTVRNKTKSPLLRLPAELRNYIYRLALETASFTMFEFEGDSVRLIRHDLELPKVCRQINAETKPFLHTFSVLSLRAGAEWAAQEFDNLVNALDHHRFCDMDIQELRLCDTMTYFLLGFMTDSARNRHMWGQADRNCLPQPFASLDRLIVTAVRGEAWYIDESDVTNFRTLFGRPGLVVLFAVYGRNGSLGSEANTYIKTVATWEELGKEIDLEEAAR</sequence>
<proteinExistence type="predicted"/>
<keyword evidence="2" id="KW-1185">Reference proteome</keyword>
<dbReference type="EMBL" id="JAPEVA010000050">
    <property type="protein sequence ID" value="KAJ4403558.1"/>
    <property type="molecule type" value="Genomic_DNA"/>
</dbReference>
<name>A0A9W8ZF30_9PLEO</name>
<protein>
    <submittedName>
        <fullName evidence="1">Uncharacterized protein</fullName>
    </submittedName>
</protein>
<evidence type="ECO:0000313" key="2">
    <source>
        <dbReference type="Proteomes" id="UP001140510"/>
    </source>
</evidence>
<dbReference type="AlphaFoldDB" id="A0A9W8ZF30"/>
<dbReference type="Proteomes" id="UP001140510">
    <property type="component" value="Unassembled WGS sequence"/>
</dbReference>
<reference evidence="1" key="1">
    <citation type="submission" date="2022-10" db="EMBL/GenBank/DDBJ databases">
        <title>Tapping the CABI collections for fungal endophytes: first genome assemblies for Collariella, Neodidymelliopsis, Ascochyta clinopodiicola, Didymella pomorum, Didymosphaeria variabile, Neocosmospora piperis and Neocucurbitaria cava.</title>
        <authorList>
            <person name="Hill R."/>
        </authorList>
    </citation>
    <scope>NUCLEOTIDE SEQUENCE</scope>
    <source>
        <strain evidence="1">IMI 355091</strain>
    </source>
</reference>
<organism evidence="1 2">
    <name type="scientific">Didymella pomorum</name>
    <dbReference type="NCBI Taxonomy" id="749634"/>
    <lineage>
        <taxon>Eukaryota</taxon>
        <taxon>Fungi</taxon>
        <taxon>Dikarya</taxon>
        <taxon>Ascomycota</taxon>
        <taxon>Pezizomycotina</taxon>
        <taxon>Dothideomycetes</taxon>
        <taxon>Pleosporomycetidae</taxon>
        <taxon>Pleosporales</taxon>
        <taxon>Pleosporineae</taxon>
        <taxon>Didymellaceae</taxon>
        <taxon>Didymella</taxon>
    </lineage>
</organism>
<evidence type="ECO:0000313" key="1">
    <source>
        <dbReference type="EMBL" id="KAJ4403558.1"/>
    </source>
</evidence>